<keyword evidence="2" id="KW-0548">Nucleotidyltransferase</keyword>
<dbReference type="InterPro" id="IPR010043">
    <property type="entry name" value="UTase/UR"/>
</dbReference>
<dbReference type="InterPro" id="IPR003607">
    <property type="entry name" value="HD/PDEase_dom"/>
</dbReference>
<evidence type="ECO:0000256" key="2">
    <source>
        <dbReference type="ARBA" id="ARBA00022695"/>
    </source>
</evidence>
<feature type="domain" description="HD" evidence="6">
    <location>
        <begin position="387"/>
        <end position="488"/>
    </location>
</feature>
<evidence type="ECO:0000313" key="8">
    <source>
        <dbReference type="Proteomes" id="UP000006015"/>
    </source>
</evidence>
<keyword evidence="5" id="KW-0511">Multifunctional enzyme</keyword>
<accession>A0ABP2IGE1</accession>
<organism evidence="7 8">
    <name type="scientific">Corynebacterium ammoniagenes DSM 20306</name>
    <dbReference type="NCBI Taxonomy" id="649754"/>
    <lineage>
        <taxon>Bacteria</taxon>
        <taxon>Bacillati</taxon>
        <taxon>Actinomycetota</taxon>
        <taxon>Actinomycetes</taxon>
        <taxon>Mycobacteriales</taxon>
        <taxon>Corynebacteriaceae</taxon>
        <taxon>Corynebacterium</taxon>
    </lineage>
</organism>
<dbReference type="SMART" id="SM00471">
    <property type="entry name" value="HDc"/>
    <property type="match status" value="1"/>
</dbReference>
<keyword evidence="8" id="KW-1185">Reference proteome</keyword>
<evidence type="ECO:0000256" key="4">
    <source>
        <dbReference type="ARBA" id="ARBA00022842"/>
    </source>
</evidence>
<gene>
    <name evidence="7" type="ORF">HMPREF0281_00122</name>
</gene>
<dbReference type="Pfam" id="PF01966">
    <property type="entry name" value="HD"/>
    <property type="match status" value="1"/>
</dbReference>
<dbReference type="CDD" id="cd00077">
    <property type="entry name" value="HDc"/>
    <property type="match status" value="1"/>
</dbReference>
<dbReference type="Proteomes" id="UP000006015">
    <property type="component" value="Unassembled WGS sequence"/>
</dbReference>
<reference evidence="7 8" key="1">
    <citation type="submission" date="2010-04" db="EMBL/GenBank/DDBJ databases">
        <authorList>
            <person name="Weinstock G."/>
            <person name="Sodergren E."/>
            <person name="Clifton S."/>
            <person name="Fulton L."/>
            <person name="Fulton B."/>
            <person name="Courtney L."/>
            <person name="Fronick C."/>
            <person name="Harrison M."/>
            <person name="Strong C."/>
            <person name="Farmer C."/>
            <person name="Delahaunty K."/>
            <person name="Markovic C."/>
            <person name="Hall O."/>
            <person name="Minx P."/>
            <person name="Tomlinson C."/>
            <person name="Mitreva M."/>
            <person name="Hou S."/>
            <person name="Wollam A."/>
            <person name="Pepin K.H."/>
            <person name="Johnson M."/>
            <person name="Bhonagiri V."/>
            <person name="Zhang X."/>
            <person name="Suruliraj S."/>
            <person name="Warren W."/>
            <person name="Chinwalla A."/>
            <person name="Mardis E.R."/>
            <person name="Wilson R.K."/>
        </authorList>
    </citation>
    <scope>NUCLEOTIDE SEQUENCE [LARGE SCALE GENOMIC DNA]</scope>
    <source>
        <strain evidence="7 8">DSM 20306</strain>
    </source>
</reference>
<comment type="caution">
    <text evidence="7">The sequence shown here is derived from an EMBL/GenBank/DDBJ whole genome shotgun (WGS) entry which is preliminary data.</text>
</comment>
<dbReference type="Gene3D" id="1.10.3090.10">
    <property type="entry name" value="cca-adding enzyme, domain 2"/>
    <property type="match status" value="1"/>
</dbReference>
<name>A0ABP2IGE1_CORAM</name>
<dbReference type="PANTHER" id="PTHR47320">
    <property type="entry name" value="BIFUNCTIONAL URIDYLYLTRANSFERASE/URIDYLYL-REMOVING ENZYME"/>
    <property type="match status" value="1"/>
</dbReference>
<dbReference type="InterPro" id="IPR006674">
    <property type="entry name" value="HD_domain"/>
</dbReference>
<dbReference type="NCBIfam" id="NF001265">
    <property type="entry name" value="PRK00227.1"/>
    <property type="match status" value="1"/>
</dbReference>
<evidence type="ECO:0000256" key="5">
    <source>
        <dbReference type="ARBA" id="ARBA00023268"/>
    </source>
</evidence>
<evidence type="ECO:0000256" key="1">
    <source>
        <dbReference type="ARBA" id="ARBA00022679"/>
    </source>
</evidence>
<keyword evidence="1" id="KW-0808">Transferase</keyword>
<evidence type="ECO:0000256" key="3">
    <source>
        <dbReference type="ARBA" id="ARBA00022801"/>
    </source>
</evidence>
<dbReference type="InterPro" id="IPR043519">
    <property type="entry name" value="NT_sf"/>
</dbReference>
<sequence>MSAEKTQSSVILDPQEIRAEAYSSARTLIDSLEIPANAALAATGSLARREMTSYSDLDMVLIHAPDEHIADEAASALWYPIWDAKYHLDYAVRTPEECAAVAETDVAAALSQLDLTFLGGNKQLVDEARAKLYATWRVSLQKNFDKFIDSSIDRWRWAGAIASMTRPEIKNGRGGLRDLQLLRALALGNLCDVPDLSVQRDLLLDVRVLLHEHSRRHRDVLEPEFAAEIAEDLDFKDRYELSAALAEAANTISTAVERGLSTARGLVSRRSLHRVRKPLDVDVVDEGGYITLVRHANLEDPGLTLRVAAAAARTGNPVKNGVWQLLTSVPPLPSRWPRTTVDDFFTVLTRPQVIIDMDKHGLWQRYVPEWNHIRGVLPRERNHSHTIDFHSVETVARCAEVRTTVGRPDLLLLGALFHDIGKGYGRPHEQVGAEMVARMGQKMGLNLPDRMRVQTLVAEHTTLSKFAARMDPASDTARNAILDAVHYDPLTLTMLTVLTEADAKSTGPGVWSHRKAYAVHELSQRALEMLDTFVPARPRVYAPADIGLQTNWEDKQLTISWRGSYQREVVRPLAVVAALGWAVTSAAMVREDDGSYAAEFTVRALHERLERAADEARFVQAYKSGVYSVLPAIENYPSTANWQVGGVFEVRTVDQLAGLGHVIGKLPDVKWLTMTSPGATMVVQAAMFETVSRAAVARNVTEALSGG</sequence>
<dbReference type="PANTHER" id="PTHR47320:SF1">
    <property type="entry name" value="BIFUNCTIONAL URIDYLYLTRANSFERASE_URIDYLYL-REMOVING ENZYME"/>
    <property type="match status" value="1"/>
</dbReference>
<dbReference type="PROSITE" id="PS51831">
    <property type="entry name" value="HD"/>
    <property type="match status" value="1"/>
</dbReference>
<dbReference type="SUPFAM" id="SSF109604">
    <property type="entry name" value="HD-domain/PDEase-like"/>
    <property type="match status" value="1"/>
</dbReference>
<keyword evidence="3" id="KW-0378">Hydrolase</keyword>
<evidence type="ECO:0000313" key="7">
    <source>
        <dbReference type="EMBL" id="EFG82592.1"/>
    </source>
</evidence>
<dbReference type="EMBL" id="ADNS01000001">
    <property type="protein sequence ID" value="EFG82592.1"/>
    <property type="molecule type" value="Genomic_DNA"/>
</dbReference>
<evidence type="ECO:0000259" key="6">
    <source>
        <dbReference type="PROSITE" id="PS51831"/>
    </source>
</evidence>
<protein>
    <recommendedName>
        <fullName evidence="6">HD domain-containing protein</fullName>
    </recommendedName>
</protein>
<proteinExistence type="predicted"/>
<keyword evidence="4" id="KW-0460">Magnesium</keyword>
<dbReference type="SUPFAM" id="SSF81301">
    <property type="entry name" value="Nucleotidyltransferase"/>
    <property type="match status" value="1"/>
</dbReference>